<evidence type="ECO:0000259" key="3">
    <source>
        <dbReference type="Pfam" id="PF01408"/>
    </source>
</evidence>
<proteinExistence type="inferred from homology"/>
<comment type="similarity">
    <text evidence="1">Belongs to the Gfo/Idh/MocA family.</text>
</comment>
<dbReference type="Gene3D" id="3.40.50.720">
    <property type="entry name" value="NAD(P)-binding Rossmann-like Domain"/>
    <property type="match status" value="1"/>
</dbReference>
<feature type="domain" description="Gfo/Idh/MocA-like oxidoreductase N-terminal" evidence="3">
    <location>
        <begin position="5"/>
        <end position="124"/>
    </location>
</feature>
<accession>A0ABP9QDF8</accession>
<name>A0ABP9QDF8_9RHOO</name>
<dbReference type="SUPFAM" id="SSF55347">
    <property type="entry name" value="Glyceraldehyde-3-phosphate dehydrogenase-like, C-terminal domain"/>
    <property type="match status" value="1"/>
</dbReference>
<reference evidence="6" key="1">
    <citation type="journal article" date="2019" name="Int. J. Syst. Evol. Microbiol.">
        <title>The Global Catalogue of Microorganisms (GCM) 10K type strain sequencing project: providing services to taxonomists for standard genome sequencing and annotation.</title>
        <authorList>
            <consortium name="The Broad Institute Genomics Platform"/>
            <consortium name="The Broad Institute Genome Sequencing Center for Infectious Disease"/>
            <person name="Wu L."/>
            <person name="Ma J."/>
        </authorList>
    </citation>
    <scope>NUCLEOTIDE SEQUENCE [LARGE SCALE GENOMIC DNA]</scope>
    <source>
        <strain evidence="6">JCM 18715</strain>
    </source>
</reference>
<organism evidence="5 6">
    <name type="scientific">Viridibacterium curvum</name>
    <dbReference type="NCBI Taxonomy" id="1101404"/>
    <lineage>
        <taxon>Bacteria</taxon>
        <taxon>Pseudomonadati</taxon>
        <taxon>Pseudomonadota</taxon>
        <taxon>Betaproteobacteria</taxon>
        <taxon>Rhodocyclales</taxon>
        <taxon>Rhodocyclaceae</taxon>
        <taxon>Viridibacterium</taxon>
    </lineage>
</organism>
<dbReference type="PANTHER" id="PTHR22604">
    <property type="entry name" value="OXIDOREDUCTASES"/>
    <property type="match status" value="1"/>
</dbReference>
<dbReference type="EMBL" id="BAABLD010000002">
    <property type="protein sequence ID" value="GAA5160079.1"/>
    <property type="molecule type" value="Genomic_DNA"/>
</dbReference>
<dbReference type="InterPro" id="IPR055170">
    <property type="entry name" value="GFO_IDH_MocA-like_dom"/>
</dbReference>
<dbReference type="Proteomes" id="UP001500547">
    <property type="component" value="Unassembled WGS sequence"/>
</dbReference>
<evidence type="ECO:0000313" key="5">
    <source>
        <dbReference type="EMBL" id="GAA5160079.1"/>
    </source>
</evidence>
<dbReference type="Pfam" id="PF01408">
    <property type="entry name" value="GFO_IDH_MocA"/>
    <property type="match status" value="1"/>
</dbReference>
<feature type="domain" description="GFO/IDH/MocA-like oxidoreductase" evidence="4">
    <location>
        <begin position="133"/>
        <end position="248"/>
    </location>
</feature>
<dbReference type="Pfam" id="PF22725">
    <property type="entry name" value="GFO_IDH_MocA_C3"/>
    <property type="match status" value="1"/>
</dbReference>
<evidence type="ECO:0000313" key="6">
    <source>
        <dbReference type="Proteomes" id="UP001500547"/>
    </source>
</evidence>
<dbReference type="PANTHER" id="PTHR22604:SF105">
    <property type="entry name" value="TRANS-1,2-DIHYDROBENZENE-1,2-DIOL DEHYDROGENASE"/>
    <property type="match status" value="1"/>
</dbReference>
<keyword evidence="6" id="KW-1185">Reference proteome</keyword>
<evidence type="ECO:0000256" key="1">
    <source>
        <dbReference type="ARBA" id="ARBA00010928"/>
    </source>
</evidence>
<dbReference type="InterPro" id="IPR050984">
    <property type="entry name" value="Gfo/Idh/MocA_domain"/>
</dbReference>
<evidence type="ECO:0000256" key="2">
    <source>
        <dbReference type="ARBA" id="ARBA00023002"/>
    </source>
</evidence>
<protein>
    <submittedName>
        <fullName evidence="5">Gfo/Idh/MocA family oxidoreductase</fullName>
    </submittedName>
</protein>
<evidence type="ECO:0000259" key="4">
    <source>
        <dbReference type="Pfam" id="PF22725"/>
    </source>
</evidence>
<comment type="caution">
    <text evidence="5">The sequence shown here is derived from an EMBL/GenBank/DDBJ whole genome shotgun (WGS) entry which is preliminary data.</text>
</comment>
<dbReference type="SUPFAM" id="SSF51735">
    <property type="entry name" value="NAD(P)-binding Rossmann-fold domains"/>
    <property type="match status" value="1"/>
</dbReference>
<sequence>MSTQVRWGILGYARIARLSAIPAILRAGNAELSAIASRDAAKLAECATQFPLARLHMTYDALLADPDVDAIYVPLPNSQHRDWTIAALEAGKHVLCEKPIALTARQARDMGAAAKHADRLLMEAFMYRYTDRIRQVRTVLASGELGVIRHVNASFRFFLDRENTIKEQAGLGGGALYDVGCYPINLLGLITEKLPVRCQAYAEMKGGVDVNLSALLQYGDGMIANLHCGFNAHPFMHAEVIGTQGRLEIRDTFTDAAGELYVYTTTGTRSIAVAESDRYGAEFRDFSAAILEGRTPLLTLEESIRNMEVLDMIRESLP</sequence>
<dbReference type="InterPro" id="IPR036291">
    <property type="entry name" value="NAD(P)-bd_dom_sf"/>
</dbReference>
<gene>
    <name evidence="5" type="ORF">GCM10025770_07340</name>
</gene>
<dbReference type="Gene3D" id="3.30.360.10">
    <property type="entry name" value="Dihydrodipicolinate Reductase, domain 2"/>
    <property type="match status" value="1"/>
</dbReference>
<dbReference type="RefSeq" id="WP_345531484.1">
    <property type="nucleotide sequence ID" value="NZ_BAABLD010000002.1"/>
</dbReference>
<dbReference type="InterPro" id="IPR000683">
    <property type="entry name" value="Gfo/Idh/MocA-like_OxRdtase_N"/>
</dbReference>
<keyword evidence="2" id="KW-0560">Oxidoreductase</keyword>